<organism evidence="2 3">
    <name type="scientific">Cyanobacterium aponinum 0216</name>
    <dbReference type="NCBI Taxonomy" id="2676140"/>
    <lineage>
        <taxon>Bacteria</taxon>
        <taxon>Bacillati</taxon>
        <taxon>Cyanobacteriota</taxon>
        <taxon>Cyanophyceae</taxon>
        <taxon>Oscillatoriophycideae</taxon>
        <taxon>Chroococcales</taxon>
        <taxon>Geminocystaceae</taxon>
        <taxon>Cyanobacterium</taxon>
    </lineage>
</organism>
<accession>A0A844GU99</accession>
<dbReference type="Proteomes" id="UP000437131">
    <property type="component" value="Unassembled WGS sequence"/>
</dbReference>
<dbReference type="AlphaFoldDB" id="A0A844GU99"/>
<reference evidence="2 3" key="1">
    <citation type="submission" date="2019-11" db="EMBL/GenBank/DDBJ databases">
        <title>Isolation of a new High Light Tolerant Cyanobacteria.</title>
        <authorList>
            <person name="Dobson Z."/>
            <person name="Vaughn N."/>
            <person name="Vaughn M."/>
            <person name="Fromme P."/>
            <person name="Mazor Y."/>
        </authorList>
    </citation>
    <scope>NUCLEOTIDE SEQUENCE [LARGE SCALE GENOMIC DNA]</scope>
    <source>
        <strain evidence="2 3">0216</strain>
    </source>
</reference>
<dbReference type="InterPro" id="IPR018962">
    <property type="entry name" value="DUF1995"/>
</dbReference>
<protein>
    <submittedName>
        <fullName evidence="2">DUF1995 family protein</fullName>
    </submittedName>
</protein>
<name>A0A844GU99_9CHRO</name>
<dbReference type="InterPro" id="IPR053021">
    <property type="entry name" value="Chloroplast_ADK"/>
</dbReference>
<dbReference type="PANTHER" id="PTHR35509">
    <property type="entry name" value="DOMAIN PROTEIN, PUTATIVE (DUF1995)-RELATED"/>
    <property type="match status" value="1"/>
</dbReference>
<evidence type="ECO:0000313" key="2">
    <source>
        <dbReference type="EMBL" id="MTF39133.1"/>
    </source>
</evidence>
<gene>
    <name evidence="2" type="ORF">GGC33_09350</name>
</gene>
<feature type="domain" description="DUF1995" evidence="1">
    <location>
        <begin position="7"/>
        <end position="213"/>
    </location>
</feature>
<dbReference type="RefSeq" id="WP_099435587.1">
    <property type="nucleotide sequence ID" value="NZ_WMIA01000010.1"/>
</dbReference>
<dbReference type="PANTHER" id="PTHR35509:SF1">
    <property type="entry name" value="DOMAIN PROTEIN, PUTATIVE (DUF1995)-RELATED"/>
    <property type="match status" value="1"/>
</dbReference>
<sequence>MTVTVIPQSIEEAIIQAKSALQIALESGCTRITIDLVIPEIALKAQYLAQEFADFFSEYGAGLKLFFPDTGAAALARRDWGETEFQVTDIGSSRSPIERKVSDTDQVFLVISPSAVEVNLVEKLCNIAGDRPVILLIPQLEDVSIVGIGYAARQLRERFISILESAYYFRPLESAVVLRSYPQLWQVWQQNEENEDYELIAEVPQKPLGENLDRILQGQTEDDSDNNNNTPPPSASGLFASLKSFLKALNN</sequence>
<comment type="caution">
    <text evidence="2">The sequence shown here is derived from an EMBL/GenBank/DDBJ whole genome shotgun (WGS) entry which is preliminary data.</text>
</comment>
<dbReference type="EMBL" id="WMIA01000010">
    <property type="protein sequence ID" value="MTF39133.1"/>
    <property type="molecule type" value="Genomic_DNA"/>
</dbReference>
<proteinExistence type="predicted"/>
<evidence type="ECO:0000259" key="1">
    <source>
        <dbReference type="Pfam" id="PF09353"/>
    </source>
</evidence>
<evidence type="ECO:0000313" key="3">
    <source>
        <dbReference type="Proteomes" id="UP000437131"/>
    </source>
</evidence>
<dbReference type="Pfam" id="PF09353">
    <property type="entry name" value="DUF1995"/>
    <property type="match status" value="1"/>
</dbReference>